<accession>A0A4C1XTB6</accession>
<feature type="region of interest" description="Disordered" evidence="1">
    <location>
        <begin position="1"/>
        <end position="79"/>
    </location>
</feature>
<dbReference type="EMBL" id="BGZK01000955">
    <property type="protein sequence ID" value="GBP66370.1"/>
    <property type="molecule type" value="Genomic_DNA"/>
</dbReference>
<sequence>MCMRNDVRALAGGLASAPANEAITKRPMNTNESRIRRRDEQENETGIDKNEHPIVDTHTAEHSVNAPSSPPTDSTTKGRLTACDHINRACLWAPTGHPNGRL</sequence>
<name>A0A4C1XTB6_EUMVA</name>
<comment type="caution">
    <text evidence="2">The sequence shown here is derived from an EMBL/GenBank/DDBJ whole genome shotgun (WGS) entry which is preliminary data.</text>
</comment>
<organism evidence="2 3">
    <name type="scientific">Eumeta variegata</name>
    <name type="common">Bagworm moth</name>
    <name type="synonym">Eumeta japonica</name>
    <dbReference type="NCBI Taxonomy" id="151549"/>
    <lineage>
        <taxon>Eukaryota</taxon>
        <taxon>Metazoa</taxon>
        <taxon>Ecdysozoa</taxon>
        <taxon>Arthropoda</taxon>
        <taxon>Hexapoda</taxon>
        <taxon>Insecta</taxon>
        <taxon>Pterygota</taxon>
        <taxon>Neoptera</taxon>
        <taxon>Endopterygota</taxon>
        <taxon>Lepidoptera</taxon>
        <taxon>Glossata</taxon>
        <taxon>Ditrysia</taxon>
        <taxon>Tineoidea</taxon>
        <taxon>Psychidae</taxon>
        <taxon>Oiketicinae</taxon>
        <taxon>Eumeta</taxon>
    </lineage>
</organism>
<proteinExistence type="predicted"/>
<keyword evidence="3" id="KW-1185">Reference proteome</keyword>
<protein>
    <submittedName>
        <fullName evidence="2">Uncharacterized protein</fullName>
    </submittedName>
</protein>
<evidence type="ECO:0000256" key="1">
    <source>
        <dbReference type="SAM" id="MobiDB-lite"/>
    </source>
</evidence>
<evidence type="ECO:0000313" key="3">
    <source>
        <dbReference type="Proteomes" id="UP000299102"/>
    </source>
</evidence>
<dbReference type="AlphaFoldDB" id="A0A4C1XTB6"/>
<dbReference type="Proteomes" id="UP000299102">
    <property type="component" value="Unassembled WGS sequence"/>
</dbReference>
<reference evidence="2 3" key="1">
    <citation type="journal article" date="2019" name="Commun. Biol.">
        <title>The bagworm genome reveals a unique fibroin gene that provides high tensile strength.</title>
        <authorList>
            <person name="Kono N."/>
            <person name="Nakamura H."/>
            <person name="Ohtoshi R."/>
            <person name="Tomita M."/>
            <person name="Numata K."/>
            <person name="Arakawa K."/>
        </authorList>
    </citation>
    <scope>NUCLEOTIDE SEQUENCE [LARGE SCALE GENOMIC DNA]</scope>
</reference>
<evidence type="ECO:0000313" key="2">
    <source>
        <dbReference type="EMBL" id="GBP66370.1"/>
    </source>
</evidence>
<feature type="compositionally biased region" description="Polar residues" evidence="1">
    <location>
        <begin position="65"/>
        <end position="78"/>
    </location>
</feature>
<gene>
    <name evidence="2" type="ORF">EVAR_88480_1</name>
</gene>
<feature type="compositionally biased region" description="Basic and acidic residues" evidence="1">
    <location>
        <begin position="33"/>
        <end position="61"/>
    </location>
</feature>